<evidence type="ECO:0000259" key="3">
    <source>
        <dbReference type="PROSITE" id="PS50048"/>
    </source>
</evidence>
<dbReference type="STRING" id="91626.A0A0C9LX79"/>
<dbReference type="InterPro" id="IPR036864">
    <property type="entry name" value="Zn2-C6_fun-type_DNA-bd_sf"/>
</dbReference>
<evidence type="ECO:0000313" key="4">
    <source>
        <dbReference type="EMBL" id="GAN09805.1"/>
    </source>
</evidence>
<dbReference type="GO" id="GO:0000981">
    <property type="term" value="F:DNA-binding transcription factor activity, RNA polymerase II-specific"/>
    <property type="evidence" value="ECO:0007669"/>
    <property type="project" value="InterPro"/>
</dbReference>
<keyword evidence="2" id="KW-0539">Nucleus</keyword>
<name>A0A0C9LX79_9FUNG</name>
<gene>
    <name evidence="4" type="ORF">MAM1_0293d09338</name>
</gene>
<dbReference type="GO" id="GO:0008270">
    <property type="term" value="F:zinc ion binding"/>
    <property type="evidence" value="ECO:0007669"/>
    <property type="project" value="InterPro"/>
</dbReference>
<dbReference type="Proteomes" id="UP000053815">
    <property type="component" value="Unassembled WGS sequence"/>
</dbReference>
<dbReference type="SUPFAM" id="SSF57701">
    <property type="entry name" value="Zn2/Cys6 DNA-binding domain"/>
    <property type="match status" value="1"/>
</dbReference>
<keyword evidence="5" id="KW-1185">Reference proteome</keyword>
<dbReference type="PANTHER" id="PTHR47659">
    <property type="entry name" value="ZN(II)2CYS6 TRANSCRIPTION FACTOR (EUROFUNG)-RELATED"/>
    <property type="match status" value="1"/>
</dbReference>
<dbReference type="PANTHER" id="PTHR47659:SF7">
    <property type="entry name" value="FUNGAL TRANSCRIPTIONAL REGULATORY PROTEIN, N-TERMINAL DOMAIN-CONTAINING PROTEIN"/>
    <property type="match status" value="1"/>
</dbReference>
<accession>A0A0C9LX79</accession>
<organism evidence="4">
    <name type="scientific">Mucor ambiguus</name>
    <dbReference type="NCBI Taxonomy" id="91626"/>
    <lineage>
        <taxon>Eukaryota</taxon>
        <taxon>Fungi</taxon>
        <taxon>Fungi incertae sedis</taxon>
        <taxon>Mucoromycota</taxon>
        <taxon>Mucoromycotina</taxon>
        <taxon>Mucoromycetes</taxon>
        <taxon>Mucorales</taxon>
        <taxon>Mucorineae</taxon>
        <taxon>Mucoraceae</taxon>
        <taxon>Mucor</taxon>
    </lineage>
</organism>
<protein>
    <recommendedName>
        <fullName evidence="3">Zn(2)-C6 fungal-type domain-containing protein</fullName>
    </recommendedName>
</protein>
<dbReference type="PROSITE" id="PS50048">
    <property type="entry name" value="ZN2_CY6_FUNGAL_2"/>
    <property type="match status" value="1"/>
</dbReference>
<sequence>MDMQVPIGQLLLQQGYFDNSTIPTQVHQPLQQQSLIQDLQVPVLEQIPALNGQTLTKPKRKQVKNACVHCQKACKKCDDGRPCQRCLKYNLADTCRNSIRKERQKGLKRGPYKRKPGESDAFQHKSKKLALGQTAMIASNVISQVTNTQTTCSPMPVLPVFVTPDASPNNNKDALTTASASLSQSTNIPHTFGHHDLLMMPFSFVDNTALQQDQFPLVTTTTTSYEYNSNKQQHLLNDVPTYSTPTMSPAAASATQFRFISQNNDFAL</sequence>
<evidence type="ECO:0000256" key="2">
    <source>
        <dbReference type="ARBA" id="ARBA00023242"/>
    </source>
</evidence>
<proteinExistence type="predicted"/>
<dbReference type="InterPro" id="IPR001138">
    <property type="entry name" value="Zn2Cys6_DnaBD"/>
</dbReference>
<dbReference type="OrthoDB" id="5575144at2759"/>
<dbReference type="AlphaFoldDB" id="A0A0C9LX79"/>
<dbReference type="Pfam" id="PF00172">
    <property type="entry name" value="Zn_clus"/>
    <property type="match status" value="1"/>
</dbReference>
<keyword evidence="1" id="KW-0479">Metal-binding</keyword>
<dbReference type="SMART" id="SM00066">
    <property type="entry name" value="GAL4"/>
    <property type="match status" value="1"/>
</dbReference>
<feature type="domain" description="Zn(2)-C6 fungal-type" evidence="3">
    <location>
        <begin position="66"/>
        <end position="97"/>
    </location>
</feature>
<dbReference type="InterPro" id="IPR050335">
    <property type="entry name" value="ERT1_acuK_gluconeogen_tf"/>
</dbReference>
<evidence type="ECO:0000256" key="1">
    <source>
        <dbReference type="ARBA" id="ARBA00022723"/>
    </source>
</evidence>
<dbReference type="EMBL" id="DF836582">
    <property type="protein sequence ID" value="GAN09805.1"/>
    <property type="molecule type" value="Genomic_DNA"/>
</dbReference>
<reference evidence="4" key="1">
    <citation type="submission" date="2014-09" db="EMBL/GenBank/DDBJ databases">
        <title>Draft genome sequence of an oleaginous Mucoromycotina fungus Mucor ambiguus NBRC6742.</title>
        <authorList>
            <person name="Takeda I."/>
            <person name="Yamane N."/>
            <person name="Morita T."/>
            <person name="Tamano K."/>
            <person name="Machida M."/>
            <person name="Baker S."/>
            <person name="Koike H."/>
        </authorList>
    </citation>
    <scope>NUCLEOTIDE SEQUENCE</scope>
    <source>
        <strain evidence="4">NBRC 6742</strain>
    </source>
</reference>
<dbReference type="CDD" id="cd00067">
    <property type="entry name" value="GAL4"/>
    <property type="match status" value="1"/>
</dbReference>
<evidence type="ECO:0000313" key="5">
    <source>
        <dbReference type="Proteomes" id="UP000053815"/>
    </source>
</evidence>